<evidence type="ECO:0000313" key="1">
    <source>
        <dbReference type="EMBL" id="SEB30111.1"/>
    </source>
</evidence>
<evidence type="ECO:0000313" key="2">
    <source>
        <dbReference type="Proteomes" id="UP000182652"/>
    </source>
</evidence>
<organism evidence="1 2">
    <name type="scientific">Arthrobacter woluwensis</name>
    <dbReference type="NCBI Taxonomy" id="156980"/>
    <lineage>
        <taxon>Bacteria</taxon>
        <taxon>Bacillati</taxon>
        <taxon>Actinomycetota</taxon>
        <taxon>Actinomycetes</taxon>
        <taxon>Micrococcales</taxon>
        <taxon>Micrococcaceae</taxon>
        <taxon>Arthrobacter</taxon>
    </lineage>
</organism>
<keyword evidence="2" id="KW-1185">Reference proteome</keyword>
<proteinExistence type="predicted"/>
<dbReference type="Gene3D" id="3.40.50.300">
    <property type="entry name" value="P-loop containing nucleotide triphosphate hydrolases"/>
    <property type="match status" value="2"/>
</dbReference>
<sequence length="514" mass="55553">MKLLTTFMRTRLGQRLNDLATGEGGRRQDLQLLDLGNNRRARREILRQHRDDGGRVTYDPESGYPAPRWRGAQRPYAMASNFKLAQRPFYETSFSVATALVFLAGGALGSRGGYIGRDTGGGGAFTFDPWELYARKVITGMSMIIMGTVGTGKSTCAKSVVTRLVQHGRKALVLADRKGEWDSVAAYLGGATIHVGPGLKARINPLDAGLRPSTDPDGQPMTDALWSAMVRARRLNLLQAMGFILLGRKIKDAEHTALSKALDDVVAAAGEGSTPIIPDVTVRLRAMAADKGLSVMTREGAELLAHNFARMSEGDLSGMFDGPSTVSFDADLPILTINTRALTGVSPEARKIAYAATGSWAESMIHNADSGQRVCVYEEGWDSISDEASLTRMLEAWKLARDYNIFNILIFHKLGDLDIAGDAGSAMAAMARSLLGDTEIKVIYRQENANLATTAKELGLTTAEVALVKKNRKGVGLWKVGTRSLLVRNDRTATDVPVFDTDAKMLAGMEVEAA</sequence>
<dbReference type="STRING" id="156980.SAMN04489745_0110"/>
<dbReference type="InterPro" id="IPR027417">
    <property type="entry name" value="P-loop_NTPase"/>
</dbReference>
<gene>
    <name evidence="1" type="ORF">SAMN04489745_0110</name>
</gene>
<dbReference type="RefSeq" id="WP_083369893.1">
    <property type="nucleotide sequence ID" value="NZ_FNSN01000002.1"/>
</dbReference>
<evidence type="ECO:0008006" key="3">
    <source>
        <dbReference type="Google" id="ProtNLM"/>
    </source>
</evidence>
<dbReference type="SUPFAM" id="SSF52540">
    <property type="entry name" value="P-loop containing nucleoside triphosphate hydrolases"/>
    <property type="match status" value="1"/>
</dbReference>
<protein>
    <recommendedName>
        <fullName evidence="3">Conjugal transfer protein TraC</fullName>
    </recommendedName>
</protein>
<reference evidence="1 2" key="1">
    <citation type="submission" date="2016-10" db="EMBL/GenBank/DDBJ databases">
        <authorList>
            <person name="de Groot N.N."/>
        </authorList>
    </citation>
    <scope>NUCLEOTIDE SEQUENCE [LARGE SCALE GENOMIC DNA]</scope>
    <source>
        <strain evidence="1 2">DSM 10495</strain>
    </source>
</reference>
<dbReference type="AlphaFoldDB" id="A0A1H4I808"/>
<dbReference type="Proteomes" id="UP000182652">
    <property type="component" value="Unassembled WGS sequence"/>
</dbReference>
<name>A0A1H4I808_9MICC</name>
<accession>A0A1H4I808</accession>
<dbReference type="EMBL" id="FNSN01000002">
    <property type="protein sequence ID" value="SEB30111.1"/>
    <property type="molecule type" value="Genomic_DNA"/>
</dbReference>